<dbReference type="SUPFAM" id="SSF54292">
    <property type="entry name" value="2Fe-2S ferredoxin-like"/>
    <property type="match status" value="1"/>
</dbReference>
<dbReference type="CDD" id="cd00207">
    <property type="entry name" value="fer2"/>
    <property type="match status" value="1"/>
</dbReference>
<dbReference type="GO" id="GO:0003954">
    <property type="term" value="F:NADH dehydrogenase activity"/>
    <property type="evidence" value="ECO:0007669"/>
    <property type="project" value="TreeGrafter"/>
</dbReference>
<protein>
    <submittedName>
        <fullName evidence="19">Formate dehydrogenase (NADP+) alpha subunit</fullName>
    </submittedName>
</protein>
<evidence type="ECO:0000259" key="18">
    <source>
        <dbReference type="PROSITE" id="PS51839"/>
    </source>
</evidence>
<evidence type="ECO:0000259" key="15">
    <source>
        <dbReference type="PROSITE" id="PS51085"/>
    </source>
</evidence>
<keyword evidence="5" id="KW-0001">2Fe-2S</keyword>
<dbReference type="PROSITE" id="PS00198">
    <property type="entry name" value="4FE4S_FER_1"/>
    <property type="match status" value="1"/>
</dbReference>
<dbReference type="InterPro" id="IPR036010">
    <property type="entry name" value="2Fe-2S_ferredoxin-like_sf"/>
</dbReference>
<feature type="domain" description="2Fe-2S ferredoxin-type" evidence="15">
    <location>
        <begin position="1"/>
        <end position="76"/>
    </location>
</feature>
<dbReference type="GO" id="GO:0008137">
    <property type="term" value="F:NADH dehydrogenase (ubiquinone) activity"/>
    <property type="evidence" value="ECO:0007669"/>
    <property type="project" value="InterPro"/>
</dbReference>
<dbReference type="InterPro" id="IPR017900">
    <property type="entry name" value="4Fe4S_Fe_S_CS"/>
</dbReference>
<dbReference type="InterPro" id="IPR027467">
    <property type="entry name" value="MopterinOxRdtase_cofactor_BS"/>
</dbReference>
<keyword evidence="7" id="KW-0677">Repeat</keyword>
<accession>A0A6V8PTJ8</accession>
<evidence type="ECO:0000256" key="9">
    <source>
        <dbReference type="ARBA" id="ARBA00023002"/>
    </source>
</evidence>
<dbReference type="FunFam" id="3.10.20.740:FF:000004">
    <property type="entry name" value="NADH-quinone oxidoreductase"/>
    <property type="match status" value="1"/>
</dbReference>
<dbReference type="PROSITE" id="PS51379">
    <property type="entry name" value="4FE4S_FER_2"/>
    <property type="match status" value="2"/>
</dbReference>
<keyword evidence="13" id="KW-0472">Membrane</keyword>
<keyword evidence="9" id="KW-0560">Oxidoreductase</keyword>
<evidence type="ECO:0000259" key="16">
    <source>
        <dbReference type="PROSITE" id="PS51379"/>
    </source>
</evidence>
<evidence type="ECO:0000256" key="2">
    <source>
        <dbReference type="ARBA" id="ARBA00004370"/>
    </source>
</evidence>
<evidence type="ECO:0000256" key="13">
    <source>
        <dbReference type="ARBA" id="ARBA00023136"/>
    </source>
</evidence>
<feature type="domain" description="4Fe-4S ferredoxin-type" evidence="16">
    <location>
        <begin position="138"/>
        <end position="168"/>
    </location>
</feature>
<keyword evidence="11" id="KW-0411">Iron-sulfur</keyword>
<keyword evidence="6" id="KW-0479">Metal-binding</keyword>
<keyword evidence="8" id="KW-1278">Translocase</keyword>
<dbReference type="Pfam" id="PF12838">
    <property type="entry name" value="Fer4_7"/>
    <property type="match status" value="1"/>
</dbReference>
<dbReference type="SUPFAM" id="SSF53706">
    <property type="entry name" value="Formate dehydrogenase/DMSO reductase, domains 1-3"/>
    <property type="match status" value="1"/>
</dbReference>
<dbReference type="FunFam" id="2.20.25.90:FF:000001">
    <property type="entry name" value="Formate dehydrogenase subunit alpha"/>
    <property type="match status" value="1"/>
</dbReference>
<dbReference type="InterPro" id="IPR017896">
    <property type="entry name" value="4Fe4S_Fe-S-bd"/>
</dbReference>
<dbReference type="Pfam" id="PF00384">
    <property type="entry name" value="Molybdopterin"/>
    <property type="match status" value="1"/>
</dbReference>
<dbReference type="InterPro" id="IPR019574">
    <property type="entry name" value="NADH_UbQ_OxRdtase_Gsu_4Fe4S-bd"/>
</dbReference>
<comment type="cofactor">
    <cofactor evidence="1">
        <name>[4Fe-4S] cluster</name>
        <dbReference type="ChEBI" id="CHEBI:49883"/>
    </cofactor>
</comment>
<evidence type="ECO:0000256" key="12">
    <source>
        <dbReference type="ARBA" id="ARBA00023027"/>
    </source>
</evidence>
<dbReference type="Gene3D" id="2.20.25.90">
    <property type="entry name" value="ADC-like domains"/>
    <property type="match status" value="1"/>
</dbReference>
<dbReference type="InterPro" id="IPR001041">
    <property type="entry name" value="2Fe-2S_ferredoxin-type"/>
</dbReference>
<evidence type="ECO:0000256" key="11">
    <source>
        <dbReference type="ARBA" id="ARBA00023014"/>
    </source>
</evidence>
<dbReference type="InterPro" id="IPR006963">
    <property type="entry name" value="Mopterin_OxRdtase_4Fe-4S_dom"/>
</dbReference>
<dbReference type="PROSITE" id="PS00551">
    <property type="entry name" value="MOLYBDOPTERIN_PROK_1"/>
    <property type="match status" value="1"/>
</dbReference>
<feature type="domain" description="4Fe-4S Mo/W bis-MGD-type" evidence="17">
    <location>
        <begin position="214"/>
        <end position="270"/>
    </location>
</feature>
<dbReference type="Pfam" id="PF04879">
    <property type="entry name" value="Molybdop_Fe4S4"/>
    <property type="match status" value="1"/>
</dbReference>
<feature type="domain" description="4Fe-4S His(Cys)3-ligated-type" evidence="18">
    <location>
        <begin position="76"/>
        <end position="115"/>
    </location>
</feature>
<evidence type="ECO:0000256" key="8">
    <source>
        <dbReference type="ARBA" id="ARBA00022967"/>
    </source>
</evidence>
<evidence type="ECO:0000256" key="6">
    <source>
        <dbReference type="ARBA" id="ARBA00022723"/>
    </source>
</evidence>
<comment type="subcellular location">
    <subcellularLocation>
        <location evidence="2">Membrane</location>
    </subcellularLocation>
</comment>
<dbReference type="GO" id="GO:0051537">
    <property type="term" value="F:2 iron, 2 sulfur cluster binding"/>
    <property type="evidence" value="ECO:0007669"/>
    <property type="project" value="UniProtKB-KW"/>
</dbReference>
<dbReference type="AlphaFoldDB" id="A0A6V8PTJ8"/>
<evidence type="ECO:0000313" key="20">
    <source>
        <dbReference type="Proteomes" id="UP000576480"/>
    </source>
</evidence>
<dbReference type="InterPro" id="IPR006656">
    <property type="entry name" value="Mopterin_OxRdtase"/>
</dbReference>
<dbReference type="Gene3D" id="3.40.50.740">
    <property type="match status" value="1"/>
</dbReference>
<name>A0A6V8PTJ8_9ACTN</name>
<evidence type="ECO:0000256" key="7">
    <source>
        <dbReference type="ARBA" id="ARBA00022737"/>
    </source>
</evidence>
<keyword evidence="4" id="KW-0004">4Fe-4S</keyword>
<comment type="caution">
    <text evidence="19">The sequence shown here is derived from an EMBL/GenBank/DDBJ whole genome shotgun (WGS) entry which is preliminary data.</text>
</comment>
<dbReference type="PROSITE" id="PS51669">
    <property type="entry name" value="4FE4S_MOW_BIS_MGD"/>
    <property type="match status" value="1"/>
</dbReference>
<evidence type="ECO:0000256" key="5">
    <source>
        <dbReference type="ARBA" id="ARBA00022714"/>
    </source>
</evidence>
<dbReference type="GO" id="GO:0016020">
    <property type="term" value="C:membrane"/>
    <property type="evidence" value="ECO:0007669"/>
    <property type="project" value="UniProtKB-SubCell"/>
</dbReference>
<proteinExistence type="inferred from homology"/>
<keyword evidence="10" id="KW-0408">Iron</keyword>
<evidence type="ECO:0000259" key="17">
    <source>
        <dbReference type="PROSITE" id="PS51669"/>
    </source>
</evidence>
<dbReference type="Pfam" id="PF10588">
    <property type="entry name" value="NADH-G_4Fe-4S_3"/>
    <property type="match status" value="1"/>
</dbReference>
<dbReference type="GO" id="GO:0046872">
    <property type="term" value="F:metal ion binding"/>
    <property type="evidence" value="ECO:0007669"/>
    <property type="project" value="UniProtKB-KW"/>
</dbReference>
<dbReference type="PANTHER" id="PTHR43105">
    <property type="entry name" value="RESPIRATORY NITRATE REDUCTASE"/>
    <property type="match status" value="1"/>
</dbReference>
<gene>
    <name evidence="19" type="ORF">HKBW3S43_00956</name>
</gene>
<sequence>MITIFIDDQKVMAPEGSTVLEAATAAGIYIPNLCYHPDLSTFGGCRVCMVEINGEMVTACRALVEEGMIVITDSPYVAELRKFLVEMVLVNHNPDCQSCRRNNDCALQKVSAFAGITPERLSRLRRGMSDVPPDTSNPFFTFDYTRCILCGICVRTCTEINGVAAIDFSHRGPTTRVSPMGGASLADSTCESCGECLERCPTGALVRKDTPLPAREVKTICPYCGTGCGVYLGLRGDKIVSVRGDRDNPVNKGQLCVKGRFGYDFVNHPDRLTTPLIKRDGTFVEATWDEALDLVATKFKEAQDKYGPEALGGLSSARVTNEEAYLFQKLLRSLGTNSIDHCARL</sequence>
<evidence type="ECO:0000256" key="4">
    <source>
        <dbReference type="ARBA" id="ARBA00022485"/>
    </source>
</evidence>
<dbReference type="SUPFAM" id="SSF54862">
    <property type="entry name" value="4Fe-4S ferredoxins"/>
    <property type="match status" value="1"/>
</dbReference>
<evidence type="ECO:0000256" key="10">
    <source>
        <dbReference type="ARBA" id="ARBA00023004"/>
    </source>
</evidence>
<dbReference type="Proteomes" id="UP000576480">
    <property type="component" value="Unassembled WGS sequence"/>
</dbReference>
<dbReference type="PROSITE" id="PS00641">
    <property type="entry name" value="COMPLEX1_75K_1"/>
    <property type="match status" value="1"/>
</dbReference>
<dbReference type="PANTHER" id="PTHR43105:SF14">
    <property type="entry name" value="FORMATE DEHYDROGENASE H"/>
    <property type="match status" value="1"/>
</dbReference>
<dbReference type="Pfam" id="PF13510">
    <property type="entry name" value="Fer2_4"/>
    <property type="match status" value="1"/>
</dbReference>
<evidence type="ECO:0000256" key="14">
    <source>
        <dbReference type="ARBA" id="ARBA00034078"/>
    </source>
</evidence>
<evidence type="ECO:0000313" key="19">
    <source>
        <dbReference type="EMBL" id="GFP35164.1"/>
    </source>
</evidence>
<dbReference type="InterPro" id="IPR050123">
    <property type="entry name" value="Prok_molybdopt-oxidoreductase"/>
</dbReference>
<comment type="similarity">
    <text evidence="3">Belongs to the complex I 75 kDa subunit family.</text>
</comment>
<dbReference type="FunFam" id="3.30.70.20:FF:000035">
    <property type="entry name" value="Iron hydrogenase 1"/>
    <property type="match status" value="1"/>
</dbReference>
<dbReference type="PROSITE" id="PS51085">
    <property type="entry name" value="2FE2S_FER_2"/>
    <property type="match status" value="1"/>
</dbReference>
<feature type="domain" description="4Fe-4S ferredoxin-type" evidence="16">
    <location>
        <begin position="181"/>
        <end position="210"/>
    </location>
</feature>
<dbReference type="PROSITE" id="PS51839">
    <property type="entry name" value="4FE4S_HC3"/>
    <property type="match status" value="1"/>
</dbReference>
<comment type="cofactor">
    <cofactor evidence="14">
        <name>[2Fe-2S] cluster</name>
        <dbReference type="ChEBI" id="CHEBI:190135"/>
    </cofactor>
</comment>
<dbReference type="Gene3D" id="3.10.20.740">
    <property type="match status" value="1"/>
</dbReference>
<evidence type="ECO:0000256" key="1">
    <source>
        <dbReference type="ARBA" id="ARBA00001966"/>
    </source>
</evidence>
<dbReference type="SMART" id="SM00929">
    <property type="entry name" value="NADH-G_4Fe-4S_3"/>
    <property type="match status" value="1"/>
</dbReference>
<dbReference type="SMART" id="SM00926">
    <property type="entry name" value="Molybdop_Fe4S4"/>
    <property type="match status" value="1"/>
</dbReference>
<dbReference type="GO" id="GO:0042773">
    <property type="term" value="P:ATP synthesis coupled electron transport"/>
    <property type="evidence" value="ECO:0007669"/>
    <property type="project" value="InterPro"/>
</dbReference>
<dbReference type="EMBL" id="BLSB01000059">
    <property type="protein sequence ID" value="GFP35164.1"/>
    <property type="molecule type" value="Genomic_DNA"/>
</dbReference>
<keyword evidence="12" id="KW-0520">NAD</keyword>
<organism evidence="19 20">
    <name type="scientific">Candidatus Hakubella thermalkaliphila</name>
    <dbReference type="NCBI Taxonomy" id="2754717"/>
    <lineage>
        <taxon>Bacteria</taxon>
        <taxon>Bacillati</taxon>
        <taxon>Actinomycetota</taxon>
        <taxon>Actinomycetota incertae sedis</taxon>
        <taxon>Candidatus Hakubellales</taxon>
        <taxon>Candidatus Hakubellaceae</taxon>
        <taxon>Candidatus Hakubella</taxon>
    </lineage>
</organism>
<dbReference type="GO" id="GO:0051539">
    <property type="term" value="F:4 iron, 4 sulfur cluster binding"/>
    <property type="evidence" value="ECO:0007669"/>
    <property type="project" value="UniProtKB-KW"/>
</dbReference>
<evidence type="ECO:0000256" key="3">
    <source>
        <dbReference type="ARBA" id="ARBA00005404"/>
    </source>
</evidence>
<dbReference type="InterPro" id="IPR000283">
    <property type="entry name" value="NADH_UbQ_OxRdtase_75kDa_su_CS"/>
</dbReference>
<dbReference type="Gene3D" id="3.30.70.20">
    <property type="match status" value="1"/>
</dbReference>
<reference evidence="19 20" key="1">
    <citation type="journal article" date="2020" name="Front. Microbiol.">
        <title>Single-cell genomics of novel Actinobacteria with the Wood-Ljungdahl pathway discovered in a serpentinizing system.</title>
        <authorList>
            <person name="Merino N."/>
            <person name="Kawai M."/>
            <person name="Boyd E.S."/>
            <person name="Colman D.R."/>
            <person name="McGlynn S.E."/>
            <person name="Nealson K.H."/>
            <person name="Kurokawa K."/>
            <person name="Hongoh Y."/>
        </authorList>
    </citation>
    <scope>NUCLEOTIDE SEQUENCE [LARGE SCALE GENOMIC DNA]</scope>
    <source>
        <strain evidence="19 20">S43</strain>
    </source>
</reference>